<gene>
    <name evidence="1" type="ORF">B9Z07_05895</name>
</gene>
<name>A0AAD0IX93_9BURK</name>
<dbReference type="RefSeq" id="WP_034175247.1">
    <property type="nucleotide sequence ID" value="NZ_CADEUB010000006.1"/>
</dbReference>
<dbReference type="EMBL" id="CP021067">
    <property type="protein sequence ID" value="AWG28429.1"/>
    <property type="molecule type" value="Genomic_DNA"/>
</dbReference>
<sequence>MPNHAATDTGGAVGHRTRLLGLALFFPVIACGIVPVGVHSGADLRVVEEGSVLSFALPITPYRVLHGLS</sequence>
<dbReference type="AlphaFoldDB" id="A0AAD0IX93"/>
<protein>
    <submittedName>
        <fullName evidence="1">Phosphate transporter</fullName>
    </submittedName>
</protein>
<dbReference type="Proteomes" id="UP000244809">
    <property type="component" value="Chromosome 1"/>
</dbReference>
<organism evidence="1 2">
    <name type="scientific">Burkholderia cenocepacia</name>
    <dbReference type="NCBI Taxonomy" id="95486"/>
    <lineage>
        <taxon>Bacteria</taxon>
        <taxon>Pseudomonadati</taxon>
        <taxon>Pseudomonadota</taxon>
        <taxon>Betaproteobacteria</taxon>
        <taxon>Burkholderiales</taxon>
        <taxon>Burkholderiaceae</taxon>
        <taxon>Burkholderia</taxon>
        <taxon>Burkholderia cepacia complex</taxon>
    </lineage>
</organism>
<evidence type="ECO:0000313" key="1">
    <source>
        <dbReference type="EMBL" id="AWG28429.1"/>
    </source>
</evidence>
<evidence type="ECO:0000313" key="2">
    <source>
        <dbReference type="Proteomes" id="UP000244809"/>
    </source>
</evidence>
<accession>A0AAD0IX93</accession>
<proteinExistence type="predicted"/>
<reference evidence="1 2" key="1">
    <citation type="submission" date="2017-04" db="EMBL/GenBank/DDBJ databases">
        <title>Complete genome sequence of Burkholderia cenocepacia PC184 Midwest clone.</title>
        <authorList>
            <person name="Mulks M.H."/>
            <person name="Cooper V.S."/>
        </authorList>
    </citation>
    <scope>NUCLEOTIDE SEQUENCE [LARGE SCALE GENOMIC DNA]</scope>
    <source>
        <strain evidence="1 2">PC184 Mulks</strain>
    </source>
</reference>